<dbReference type="Proteomes" id="UP000593574">
    <property type="component" value="Unassembled WGS sequence"/>
</dbReference>
<dbReference type="InterPro" id="IPR002083">
    <property type="entry name" value="MATH/TRAF_dom"/>
</dbReference>
<dbReference type="PANTHER" id="PTHR46236:SF35">
    <property type="entry name" value="MATH DOMAIN-CONTAINING PROTEIN"/>
    <property type="match status" value="1"/>
</dbReference>
<dbReference type="PANTHER" id="PTHR46236">
    <property type="entry name" value="TRAF-LIKE SUPERFAMILY PROTEIN"/>
    <property type="match status" value="1"/>
</dbReference>
<evidence type="ECO:0000313" key="4">
    <source>
        <dbReference type="Proteomes" id="UP000593574"/>
    </source>
</evidence>
<protein>
    <recommendedName>
        <fullName evidence="2">MATH domain-containing protein</fullName>
    </recommendedName>
</protein>
<keyword evidence="1" id="KW-0175">Coiled coil</keyword>
<evidence type="ECO:0000313" key="3">
    <source>
        <dbReference type="EMBL" id="MBA0725573.1"/>
    </source>
</evidence>
<dbReference type="EMBL" id="JABEZV010000011">
    <property type="protein sequence ID" value="MBA0725573.1"/>
    <property type="molecule type" value="Genomic_DNA"/>
</dbReference>
<dbReference type="Pfam" id="PF22486">
    <property type="entry name" value="MATH_2"/>
    <property type="match status" value="1"/>
</dbReference>
<gene>
    <name evidence="3" type="ORF">Golax_022151</name>
</gene>
<comment type="caution">
    <text evidence="3">The sequence shown here is derived from an EMBL/GenBank/DDBJ whole genome shotgun (WGS) entry which is preliminary data.</text>
</comment>
<sequence>MEEPGRRSFRVYKGSSEFILALLFLADTQHCFNEREVDWGLKSFLRLTELYDPKKGYIVNGTCLVEVYVSTDRIVDLISHKLMVKTYWAGLKAKEADRVK</sequence>
<dbReference type="InterPro" id="IPR008974">
    <property type="entry name" value="TRAF-like"/>
</dbReference>
<organism evidence="3 4">
    <name type="scientific">Gossypium laxum</name>
    <dbReference type="NCBI Taxonomy" id="34288"/>
    <lineage>
        <taxon>Eukaryota</taxon>
        <taxon>Viridiplantae</taxon>
        <taxon>Streptophyta</taxon>
        <taxon>Embryophyta</taxon>
        <taxon>Tracheophyta</taxon>
        <taxon>Spermatophyta</taxon>
        <taxon>Magnoliopsida</taxon>
        <taxon>eudicotyledons</taxon>
        <taxon>Gunneridae</taxon>
        <taxon>Pentapetalae</taxon>
        <taxon>rosids</taxon>
        <taxon>malvids</taxon>
        <taxon>Malvales</taxon>
        <taxon>Malvaceae</taxon>
        <taxon>Malvoideae</taxon>
        <taxon>Gossypium</taxon>
    </lineage>
</organism>
<dbReference type="InterPro" id="IPR050804">
    <property type="entry name" value="MCC"/>
</dbReference>
<keyword evidence="4" id="KW-1185">Reference proteome</keyword>
<dbReference type="Gene3D" id="2.60.210.10">
    <property type="entry name" value="Apoptosis, Tumor Necrosis Factor Receptor Associated Protein 2, Chain A"/>
    <property type="match status" value="1"/>
</dbReference>
<reference evidence="3 4" key="1">
    <citation type="journal article" date="2019" name="Genome Biol. Evol.">
        <title>Insights into the evolution of the New World diploid cottons (Gossypium, subgenus Houzingenia) based on genome sequencing.</title>
        <authorList>
            <person name="Grover C.E."/>
            <person name="Arick M.A. 2nd"/>
            <person name="Thrash A."/>
            <person name="Conover J.L."/>
            <person name="Sanders W.S."/>
            <person name="Peterson D.G."/>
            <person name="Frelichowski J.E."/>
            <person name="Scheffler J.A."/>
            <person name="Scheffler B.E."/>
            <person name="Wendel J.F."/>
        </authorList>
    </citation>
    <scope>NUCLEOTIDE SEQUENCE [LARGE SCALE GENOMIC DNA]</scope>
    <source>
        <strain evidence="3">4</strain>
        <tissue evidence="3">Leaf</tissue>
    </source>
</reference>
<feature type="domain" description="MATH" evidence="2">
    <location>
        <begin position="1"/>
        <end position="69"/>
    </location>
</feature>
<dbReference type="AlphaFoldDB" id="A0A7J9ANH7"/>
<feature type="non-terminal residue" evidence="3">
    <location>
        <position position="1"/>
    </location>
</feature>
<proteinExistence type="predicted"/>
<name>A0A7J9ANH7_9ROSI</name>
<evidence type="ECO:0000259" key="2">
    <source>
        <dbReference type="PROSITE" id="PS50144"/>
    </source>
</evidence>
<accession>A0A7J9ANH7</accession>
<dbReference type="PROSITE" id="PS50144">
    <property type="entry name" value="MATH"/>
    <property type="match status" value="1"/>
</dbReference>
<evidence type="ECO:0000256" key="1">
    <source>
        <dbReference type="ARBA" id="ARBA00023054"/>
    </source>
</evidence>
<dbReference type="SUPFAM" id="SSF49599">
    <property type="entry name" value="TRAF domain-like"/>
    <property type="match status" value="1"/>
</dbReference>